<dbReference type="Pfam" id="PF00069">
    <property type="entry name" value="Pkinase"/>
    <property type="match status" value="1"/>
</dbReference>
<evidence type="ECO:0000256" key="6">
    <source>
        <dbReference type="PROSITE-ProRule" id="PRU10141"/>
    </source>
</evidence>
<evidence type="ECO:0000256" key="7">
    <source>
        <dbReference type="RuleBase" id="RU000304"/>
    </source>
</evidence>
<protein>
    <recommendedName>
        <fullName evidence="1">non-specific serine/threonine protein kinase</fullName>
        <ecNumber evidence="1">2.7.11.1</ecNumber>
    </recommendedName>
</protein>
<accession>A0A0A8LBU9</accession>
<dbReference type="GO" id="GO:0000045">
    <property type="term" value="P:autophagosome assembly"/>
    <property type="evidence" value="ECO:0007669"/>
    <property type="project" value="TreeGrafter"/>
</dbReference>
<dbReference type="Gene3D" id="3.30.200.20">
    <property type="entry name" value="Phosphorylase Kinase, domain 1"/>
    <property type="match status" value="1"/>
</dbReference>
<dbReference type="InterPro" id="IPR045269">
    <property type="entry name" value="Atg1-like"/>
</dbReference>
<dbReference type="GO" id="GO:0000407">
    <property type="term" value="C:phagophore assembly site"/>
    <property type="evidence" value="ECO:0007669"/>
    <property type="project" value="TreeGrafter"/>
</dbReference>
<dbReference type="GO" id="GO:0005776">
    <property type="term" value="C:autophagosome"/>
    <property type="evidence" value="ECO:0007669"/>
    <property type="project" value="TreeGrafter"/>
</dbReference>
<dbReference type="InterPro" id="IPR000719">
    <property type="entry name" value="Prot_kinase_dom"/>
</dbReference>
<comment type="similarity">
    <text evidence="7">Belongs to the protein kinase superfamily.</text>
</comment>
<dbReference type="PROSITE" id="PS00107">
    <property type="entry name" value="PROTEIN_KINASE_ATP"/>
    <property type="match status" value="1"/>
</dbReference>
<dbReference type="SMART" id="SM00220">
    <property type="entry name" value="S_TKc"/>
    <property type="match status" value="1"/>
</dbReference>
<keyword evidence="3 6" id="KW-0547">Nucleotide-binding</keyword>
<dbReference type="InterPro" id="IPR011009">
    <property type="entry name" value="Kinase-like_dom_sf"/>
</dbReference>
<evidence type="ECO:0000256" key="2">
    <source>
        <dbReference type="ARBA" id="ARBA00022679"/>
    </source>
</evidence>
<reference evidence="9 10" key="1">
    <citation type="submission" date="2014-03" db="EMBL/GenBank/DDBJ databases">
        <title>The genome of Kluyveromyces dobzhanskii.</title>
        <authorList>
            <person name="Nystedt B."/>
            <person name="Astrom S."/>
        </authorList>
    </citation>
    <scope>NUCLEOTIDE SEQUENCE [LARGE SCALE GENOMIC DNA]</scope>
    <source>
        <strain evidence="9 10">CBS 2104</strain>
    </source>
</reference>
<organism evidence="9 10">
    <name type="scientific">Kluyveromyces dobzhanskii CBS 2104</name>
    <dbReference type="NCBI Taxonomy" id="1427455"/>
    <lineage>
        <taxon>Eukaryota</taxon>
        <taxon>Fungi</taxon>
        <taxon>Dikarya</taxon>
        <taxon>Ascomycota</taxon>
        <taxon>Saccharomycotina</taxon>
        <taxon>Saccharomycetes</taxon>
        <taxon>Saccharomycetales</taxon>
        <taxon>Saccharomycetaceae</taxon>
        <taxon>Kluyveromyces</taxon>
    </lineage>
</organism>
<dbReference type="OrthoDB" id="68483at2759"/>
<evidence type="ECO:0000256" key="5">
    <source>
        <dbReference type="ARBA" id="ARBA00022840"/>
    </source>
</evidence>
<feature type="domain" description="Protein kinase" evidence="8">
    <location>
        <begin position="71"/>
        <end position="389"/>
    </location>
</feature>
<dbReference type="Gene3D" id="1.10.510.10">
    <property type="entry name" value="Transferase(Phosphotransferase) domain 1"/>
    <property type="match status" value="1"/>
</dbReference>
<dbReference type="Proteomes" id="UP000031516">
    <property type="component" value="Unassembled WGS sequence"/>
</dbReference>
<gene>
    <name evidence="9" type="ORF">KLDO_g4761</name>
</gene>
<dbReference type="AlphaFoldDB" id="A0A0A8LBU9"/>
<keyword evidence="10" id="KW-1185">Reference proteome</keyword>
<comment type="caution">
    <text evidence="9">The sequence shown here is derived from an EMBL/GenBank/DDBJ whole genome shotgun (WGS) entry which is preliminary data.</text>
</comment>
<dbReference type="GO" id="GO:0016020">
    <property type="term" value="C:membrane"/>
    <property type="evidence" value="ECO:0007669"/>
    <property type="project" value="TreeGrafter"/>
</dbReference>
<dbReference type="PANTHER" id="PTHR24348:SF22">
    <property type="entry name" value="NON-SPECIFIC SERINE_THREONINE PROTEIN KINASE"/>
    <property type="match status" value="1"/>
</dbReference>
<keyword evidence="7" id="KW-0723">Serine/threonine-protein kinase</keyword>
<keyword evidence="5 6" id="KW-0067">ATP-binding</keyword>
<dbReference type="GO" id="GO:0005829">
    <property type="term" value="C:cytosol"/>
    <property type="evidence" value="ECO:0007669"/>
    <property type="project" value="TreeGrafter"/>
</dbReference>
<dbReference type="InterPro" id="IPR008271">
    <property type="entry name" value="Ser/Thr_kinase_AS"/>
</dbReference>
<dbReference type="PANTHER" id="PTHR24348">
    <property type="entry name" value="SERINE/THREONINE-PROTEIN KINASE UNC-51-RELATED"/>
    <property type="match status" value="1"/>
</dbReference>
<dbReference type="GO" id="GO:0010506">
    <property type="term" value="P:regulation of autophagy"/>
    <property type="evidence" value="ECO:0007669"/>
    <property type="project" value="InterPro"/>
</dbReference>
<feature type="binding site" evidence="6">
    <location>
        <position position="98"/>
    </location>
    <ligand>
        <name>ATP</name>
        <dbReference type="ChEBI" id="CHEBI:30616"/>
    </ligand>
</feature>
<evidence type="ECO:0000313" key="9">
    <source>
        <dbReference type="EMBL" id="CDO96563.1"/>
    </source>
</evidence>
<dbReference type="InterPro" id="IPR017441">
    <property type="entry name" value="Protein_kinase_ATP_BS"/>
</dbReference>
<dbReference type="EC" id="2.7.11.1" evidence="1"/>
<keyword evidence="4" id="KW-0418">Kinase</keyword>
<keyword evidence="2" id="KW-0808">Transferase</keyword>
<evidence type="ECO:0000256" key="3">
    <source>
        <dbReference type="ARBA" id="ARBA00022741"/>
    </source>
</evidence>
<dbReference type="PROSITE" id="PS00108">
    <property type="entry name" value="PROTEIN_KINASE_ST"/>
    <property type="match status" value="1"/>
</dbReference>
<dbReference type="GO" id="GO:0004674">
    <property type="term" value="F:protein serine/threonine kinase activity"/>
    <property type="evidence" value="ECO:0007669"/>
    <property type="project" value="UniProtKB-KW"/>
</dbReference>
<dbReference type="PROSITE" id="PS50011">
    <property type="entry name" value="PROTEIN_KINASE_DOM"/>
    <property type="match status" value="1"/>
</dbReference>
<dbReference type="EMBL" id="CCBQ010000047">
    <property type="protein sequence ID" value="CDO96563.1"/>
    <property type="molecule type" value="Genomic_DNA"/>
</dbReference>
<dbReference type="GO" id="GO:0005524">
    <property type="term" value="F:ATP binding"/>
    <property type="evidence" value="ECO:0007669"/>
    <property type="project" value="UniProtKB-UniRule"/>
</dbReference>
<evidence type="ECO:0000256" key="1">
    <source>
        <dbReference type="ARBA" id="ARBA00012513"/>
    </source>
</evidence>
<sequence>MKKYPTIIHFPESIKIQPVDSGPESYFQLIDQQRKKLELGVISKTKLIEGDISDFDLECSEEDAPKFVNQYRVGEKLGSGQFGTVYKGHATGKVVAIKQIYKKPINSPFSMSLIMKTMKRYEPISGDTAIRELNVSKIRWECFVTSKLNHSNVIPLLECLDSPYSDQIWLIQPLALLGELKWSRDSKFDILHQWQSFYQGQLKSVEEFALKVLADVSKGLHYLEEQGFIHRDIKPQNILLDPVYRNLRISDFGCSLLLPNKLPFKYDKLEDLFERELNKIVGTPLFTAPELCNFAESSKPVDIEHSFKIDVWSMGITIYAILYNVLPFWGETEFDTYKLICHKELKPQPKKNGDSYGWIHEYVINKLLSKNAKLRPSASEILFTLETYSKSELSSMNRMKIKLNKWKNNLLTKNKNTQLPAVPSLNNELNSSTTDIPDIANHNIDKKQPLNRSHRATVNLEKYIK</sequence>
<dbReference type="SUPFAM" id="SSF56112">
    <property type="entry name" value="Protein kinase-like (PK-like)"/>
    <property type="match status" value="1"/>
</dbReference>
<proteinExistence type="inferred from homology"/>
<evidence type="ECO:0000259" key="8">
    <source>
        <dbReference type="PROSITE" id="PS50011"/>
    </source>
</evidence>
<name>A0A0A8LBU9_9SACH</name>
<evidence type="ECO:0000313" key="10">
    <source>
        <dbReference type="Proteomes" id="UP000031516"/>
    </source>
</evidence>
<evidence type="ECO:0000256" key="4">
    <source>
        <dbReference type="ARBA" id="ARBA00022777"/>
    </source>
</evidence>